<evidence type="ECO:0000256" key="3">
    <source>
        <dbReference type="ARBA" id="ARBA00022729"/>
    </source>
</evidence>
<feature type="domain" description="SD-repeat containing protein B" evidence="5">
    <location>
        <begin position="1250"/>
        <end position="1332"/>
    </location>
</feature>
<keyword evidence="3" id="KW-0732">Signal</keyword>
<reference evidence="7 8" key="1">
    <citation type="submission" date="2017-01" db="EMBL/GenBank/DDBJ databases">
        <title>Novel large sulfur bacteria in the metagenomes of groundwater-fed chemosynthetic microbial mats in the Lake Huron basin.</title>
        <authorList>
            <person name="Sharrar A.M."/>
            <person name="Flood B.E."/>
            <person name="Bailey J.V."/>
            <person name="Jones D.S."/>
            <person name="Biddanda B."/>
            <person name="Ruberg S.A."/>
            <person name="Marcus D.N."/>
            <person name="Dick G.J."/>
        </authorList>
    </citation>
    <scope>NUCLEOTIDE SEQUENCE [LARGE SCALE GENOMIC DNA]</scope>
    <source>
        <strain evidence="7">A8</strain>
    </source>
</reference>
<evidence type="ECO:0008006" key="9">
    <source>
        <dbReference type="Google" id="ProtNLM"/>
    </source>
</evidence>
<dbReference type="Pfam" id="PF20009">
    <property type="entry name" value="GEVED"/>
    <property type="match status" value="2"/>
</dbReference>
<feature type="domain" description="GEVED" evidence="6">
    <location>
        <begin position="790"/>
        <end position="865"/>
    </location>
</feature>
<gene>
    <name evidence="7" type="ORF">BWK73_36950</name>
</gene>
<organism evidence="7 8">
    <name type="scientific">Thiothrix lacustris</name>
    <dbReference type="NCBI Taxonomy" id="525917"/>
    <lineage>
        <taxon>Bacteria</taxon>
        <taxon>Pseudomonadati</taxon>
        <taxon>Pseudomonadota</taxon>
        <taxon>Gammaproteobacteria</taxon>
        <taxon>Thiotrichales</taxon>
        <taxon>Thiotrichaceae</taxon>
        <taxon>Thiothrix</taxon>
    </lineage>
</organism>
<dbReference type="Proteomes" id="UP000192491">
    <property type="component" value="Unassembled WGS sequence"/>
</dbReference>
<name>A0A1Y1QFA1_9GAMM</name>
<dbReference type="Pfam" id="PF17210">
    <property type="entry name" value="SdrD_B"/>
    <property type="match status" value="2"/>
</dbReference>
<evidence type="ECO:0000259" key="5">
    <source>
        <dbReference type="Pfam" id="PF17210"/>
    </source>
</evidence>
<dbReference type="InterPro" id="IPR013783">
    <property type="entry name" value="Ig-like_fold"/>
</dbReference>
<evidence type="ECO:0000313" key="8">
    <source>
        <dbReference type="Proteomes" id="UP000192491"/>
    </source>
</evidence>
<comment type="caution">
    <text evidence="7">The sequence shown here is derived from an EMBL/GenBank/DDBJ whole genome shotgun (WGS) entry which is preliminary data.</text>
</comment>
<dbReference type="InterPro" id="IPR033764">
    <property type="entry name" value="Sdr_B"/>
</dbReference>
<feature type="compositionally biased region" description="Acidic residues" evidence="4">
    <location>
        <begin position="574"/>
        <end position="587"/>
    </location>
</feature>
<accession>A0A1Y1QFA1</accession>
<feature type="domain" description="GEVED" evidence="6">
    <location>
        <begin position="617"/>
        <end position="693"/>
    </location>
</feature>
<dbReference type="SUPFAM" id="SSF117074">
    <property type="entry name" value="Hypothetical protein PA1324"/>
    <property type="match status" value="2"/>
</dbReference>
<evidence type="ECO:0000256" key="2">
    <source>
        <dbReference type="ARBA" id="ARBA00022525"/>
    </source>
</evidence>
<feature type="region of interest" description="Disordered" evidence="4">
    <location>
        <begin position="566"/>
        <end position="593"/>
    </location>
</feature>
<dbReference type="Gene3D" id="2.60.40.10">
    <property type="entry name" value="Immunoglobulins"/>
    <property type="match status" value="2"/>
</dbReference>
<keyword evidence="2" id="KW-0964">Secreted</keyword>
<protein>
    <recommendedName>
        <fullName evidence="9">SD-repeat containing protein B domain-containing protein</fullName>
    </recommendedName>
</protein>
<dbReference type="InterPro" id="IPR045474">
    <property type="entry name" value="GEVED"/>
</dbReference>
<sequence>MKTSIRERHSTDGSVGFALQILFVLLLLAVLTGQAFAANCTASYTYTSSGGSSSYNLTSGQALKIASGTYTGMVEFGSGSSICVETGATFTPGNLNNVAGTLTNYGTANLQTFSYNSGTVIDNYGTLSFTGGLNTNGATTFRNRSNATMTMATSFQLGNNSTFINDGLVIASQDFNTQNGTTLTNNYRLEMEGNFNPDGTFNNYGRVYAKKFINMNANSTITNHCTFVSYDGYNNNSPRTTNLGAILITQANGTPGGPWQNNQAFYNGSSAKVAGGNFTNNSAFTGGGALIFSGSTTNQGAFNGDSTSNKINFYDETQTGSQFFDFQNTAPNNTVRTAFVRPTELSSPDTCTSSYKNFATPSCPIPGQSISDVSGNALTVAGSKGTISSPNSALGTLTAANTTTAAANSAKIPNTSNAQMTLDLGQTVPANSSLVLSLAQDTSTSKINILFSADNTTFTSVGTFGSGGTLGSSTVDKLARISITVPASGVRYVRLLRQASSFWVDGVAYSQVCTVSVAANADYGDAPDTANGTAAGNYQTKHSDTGAYHTIISNLSIGNNVDVDNGTLQNANADADDTNGSPDDEDGLQNPPIIPTTTGQTYTLTTYVKNETGSTAYLTAYIDFNRDGDFLDAGERADTQHVYWNGYMLSTFTVPAGTTAGTTYARLRLSQTRAEAEASIGAATSGEVEDHKLTISAGPFYDFGDAPASYGDARHTILNSLFLGANRPDAETASQYSYNAIGDGVDEDGAPKQYGNPAITLFPILKMTATSYNVDIKATNTSGSAGILFGWIDFDQNGVFNPDEAASVSVPNTTNDNVTLTWSTIPTDIKLGTTFIRLRLTTDTTINTSTPASDASDGEVEDFPIAVAIDVPPDSPNVTIVRGEDQACSSTIFTDNFDDLASEQYFGAHTSVTPFVIRNWTATGGGSDTYARTVEVSPFAVTQGRSIYFGNGMMRRYYPDTSAVLAFDGNGRMLNPPDAIELRDNVDDVSPGVSASESDWGPEPVTLSRTFASTAGQRYRLYFSAIPEGGDWKTGIMRVDTPSGSIHFKAPGLNDGIQKYRIEFTAIGASSTIRFVNYGHIGTDSGYCDPNSIISGAWCTVGGFPTDNKGNELIIDDVAVAVASACPNSGISGTVYTDTNGNNTLDNGTESGIANVTVMLYDNNGTTANANDDSQIATTNSATNGTYSFANISSTPRYRIEVDTRDTDLPTSAAIGTLNPLPDVVVTAGSTVANQNFGFDLACNASAGQFGGIAFRDYNQNGIREPQEEGIANITVTAFNSANTVAATATTDARGWYTLSGLTNGTQYRLEYTSLPSGLYPGAASTGTDTTSTVRFVTASGSCSANLGISDPIEYCQTTPSVAAFNFVNGNPSIADIGNYASLFTFPYDATGGAYDQTPPAITKANTSQTGALWGMAYQKTTKTLYASAGYAPLQRLGYIRHRRYLQS</sequence>
<evidence type="ECO:0000256" key="4">
    <source>
        <dbReference type="SAM" id="MobiDB-lite"/>
    </source>
</evidence>
<feature type="domain" description="SD-repeat containing protein B" evidence="5">
    <location>
        <begin position="1133"/>
        <end position="1212"/>
    </location>
</feature>
<dbReference type="EMBL" id="MTEJ01000351">
    <property type="protein sequence ID" value="OQX04202.1"/>
    <property type="molecule type" value="Genomic_DNA"/>
</dbReference>
<evidence type="ECO:0000259" key="6">
    <source>
        <dbReference type="Pfam" id="PF20009"/>
    </source>
</evidence>
<proteinExistence type="predicted"/>
<dbReference type="GO" id="GO:0005576">
    <property type="term" value="C:extracellular region"/>
    <property type="evidence" value="ECO:0007669"/>
    <property type="project" value="UniProtKB-SubCell"/>
</dbReference>
<evidence type="ECO:0000256" key="1">
    <source>
        <dbReference type="ARBA" id="ARBA00004613"/>
    </source>
</evidence>
<comment type="subcellular location">
    <subcellularLocation>
        <location evidence="1">Secreted</location>
    </subcellularLocation>
</comment>
<evidence type="ECO:0000313" key="7">
    <source>
        <dbReference type="EMBL" id="OQX04202.1"/>
    </source>
</evidence>